<dbReference type="RefSeq" id="XP_017771890.1">
    <property type="nucleotide sequence ID" value="XM_017916401.1"/>
</dbReference>
<feature type="non-terminal residue" evidence="3">
    <location>
        <position position="1"/>
    </location>
</feature>
<gene>
    <name evidence="3" type="primary">LOC108559210</name>
</gene>
<reference evidence="3" key="1">
    <citation type="submission" date="2025-08" db="UniProtKB">
        <authorList>
            <consortium name="RefSeq"/>
        </authorList>
    </citation>
    <scope>IDENTIFICATION</scope>
    <source>
        <tissue evidence="3">Whole Larva</tissue>
    </source>
</reference>
<sequence>DGKQNHVSFPEFQQNGTAKQFSHDYINEVLHEDNDTTDPKSSKEDWDSPITFTAKSSPDEEEECPLSAATEGSGSLTSQLTPLMGPKSAKKTTAIEGCLPWRRDKNPFNNDDSPYSDTGKRLSKGSIDGGDLMRVTTPTATESVLPWKRDDELEGCGPLQQCEFPAWASNKEYLAYNSPSATFLGIYLLIFAFPASPCIIPYNFTDPSSYNSEFSCLQFKVKTLSKFS</sequence>
<dbReference type="Proteomes" id="UP000695000">
    <property type="component" value="Unplaced"/>
</dbReference>
<feature type="region of interest" description="Disordered" evidence="1">
    <location>
        <begin position="101"/>
        <end position="134"/>
    </location>
</feature>
<evidence type="ECO:0000256" key="1">
    <source>
        <dbReference type="SAM" id="MobiDB-lite"/>
    </source>
</evidence>
<feature type="compositionally biased region" description="Polar residues" evidence="1">
    <location>
        <begin position="1"/>
        <end position="20"/>
    </location>
</feature>
<feature type="compositionally biased region" description="Polar residues" evidence="1">
    <location>
        <begin position="70"/>
        <end position="81"/>
    </location>
</feature>
<proteinExistence type="predicted"/>
<organism evidence="2 3">
    <name type="scientific">Nicrophorus vespilloides</name>
    <name type="common">Boreal carrion beetle</name>
    <dbReference type="NCBI Taxonomy" id="110193"/>
    <lineage>
        <taxon>Eukaryota</taxon>
        <taxon>Metazoa</taxon>
        <taxon>Ecdysozoa</taxon>
        <taxon>Arthropoda</taxon>
        <taxon>Hexapoda</taxon>
        <taxon>Insecta</taxon>
        <taxon>Pterygota</taxon>
        <taxon>Neoptera</taxon>
        <taxon>Endopterygota</taxon>
        <taxon>Coleoptera</taxon>
        <taxon>Polyphaga</taxon>
        <taxon>Staphyliniformia</taxon>
        <taxon>Silphidae</taxon>
        <taxon>Nicrophorinae</taxon>
        <taxon>Nicrophorus</taxon>
    </lineage>
</organism>
<accession>A0ABM1MBE0</accession>
<feature type="compositionally biased region" description="Polar residues" evidence="1">
    <location>
        <begin position="107"/>
        <end position="116"/>
    </location>
</feature>
<keyword evidence="2" id="KW-1185">Reference proteome</keyword>
<evidence type="ECO:0000313" key="3">
    <source>
        <dbReference type="RefSeq" id="XP_017771890.1"/>
    </source>
</evidence>
<name>A0ABM1MBE0_NICVS</name>
<dbReference type="GeneID" id="108559210"/>
<protein>
    <submittedName>
        <fullName evidence="3">Uncharacterized protein LOC108559210</fullName>
    </submittedName>
</protein>
<feature type="region of interest" description="Disordered" evidence="1">
    <location>
        <begin position="1"/>
        <end position="89"/>
    </location>
</feature>
<evidence type="ECO:0000313" key="2">
    <source>
        <dbReference type="Proteomes" id="UP000695000"/>
    </source>
</evidence>
<feature type="compositionally biased region" description="Basic and acidic residues" evidence="1">
    <location>
        <begin position="21"/>
        <end position="46"/>
    </location>
</feature>